<feature type="domain" description="C-type lysozyme inhibitor" evidence="6">
    <location>
        <begin position="70"/>
        <end position="128"/>
    </location>
</feature>
<keyword evidence="2" id="KW-0472">Membrane</keyword>
<sequence length="136" mass="14748">MNIKLLLPVLALSLTVASCSKEKTESTSMDTTVDSMALPAQDSAMTETMPMDSMQAVTPVNYVSNDGKTTFTLTPDTGNGTVVVKNETDGKTYNMKQEVSGSGEKYVDENGYYFIGHQGEFYFGKDGKDLVTGKMK</sequence>
<dbReference type="KEGG" id="ccas:EIB73_02850"/>
<evidence type="ECO:0000256" key="3">
    <source>
        <dbReference type="ARBA" id="ARBA00023139"/>
    </source>
</evidence>
<dbReference type="EMBL" id="CP034159">
    <property type="protein sequence ID" value="AZI32181.1"/>
    <property type="molecule type" value="Genomic_DNA"/>
</dbReference>
<name>A0A3G8XU24_9FLAO</name>
<keyword evidence="8" id="KW-1185">Reference proteome</keyword>
<dbReference type="Proteomes" id="UP000270185">
    <property type="component" value="Chromosome"/>
</dbReference>
<gene>
    <name evidence="7" type="ORF">EIB73_02850</name>
</gene>
<dbReference type="OrthoDB" id="1275203at2"/>
<dbReference type="PROSITE" id="PS51257">
    <property type="entry name" value="PROKAR_LIPOPROTEIN"/>
    <property type="match status" value="1"/>
</dbReference>
<dbReference type="Pfam" id="PF09864">
    <property type="entry name" value="MliC"/>
    <property type="match status" value="1"/>
</dbReference>
<protein>
    <recommendedName>
        <fullName evidence="6">C-type lysozyme inhibitor domain-containing protein</fullName>
    </recommendedName>
</protein>
<evidence type="ECO:0000256" key="2">
    <source>
        <dbReference type="ARBA" id="ARBA00023136"/>
    </source>
</evidence>
<proteinExistence type="predicted"/>
<evidence type="ECO:0000259" key="6">
    <source>
        <dbReference type="Pfam" id="PF09864"/>
    </source>
</evidence>
<evidence type="ECO:0000256" key="4">
    <source>
        <dbReference type="ARBA" id="ARBA00023288"/>
    </source>
</evidence>
<keyword evidence="4" id="KW-0449">Lipoprotein</keyword>
<accession>A0A3G8XU24</accession>
<evidence type="ECO:0000313" key="7">
    <source>
        <dbReference type="EMBL" id="AZI32181.1"/>
    </source>
</evidence>
<dbReference type="Gene3D" id="2.40.128.200">
    <property type="match status" value="1"/>
</dbReference>
<evidence type="ECO:0000313" key="8">
    <source>
        <dbReference type="Proteomes" id="UP000270185"/>
    </source>
</evidence>
<organism evidence="7 8">
    <name type="scientific">Kaistella carnis</name>
    <dbReference type="NCBI Taxonomy" id="1241979"/>
    <lineage>
        <taxon>Bacteria</taxon>
        <taxon>Pseudomonadati</taxon>
        <taxon>Bacteroidota</taxon>
        <taxon>Flavobacteriia</taxon>
        <taxon>Flavobacteriales</taxon>
        <taxon>Weeksellaceae</taxon>
        <taxon>Chryseobacterium group</taxon>
        <taxon>Kaistella</taxon>
    </lineage>
</organism>
<dbReference type="AlphaFoldDB" id="A0A3G8XU24"/>
<dbReference type="InterPro" id="IPR036328">
    <property type="entry name" value="MliC_sf"/>
</dbReference>
<feature type="signal peptide" evidence="5">
    <location>
        <begin position="1"/>
        <end position="20"/>
    </location>
</feature>
<keyword evidence="1 5" id="KW-0732">Signal</keyword>
<evidence type="ECO:0000256" key="1">
    <source>
        <dbReference type="ARBA" id="ARBA00022729"/>
    </source>
</evidence>
<reference evidence="8" key="1">
    <citation type="submission" date="2018-11" db="EMBL/GenBank/DDBJ databases">
        <title>Proposal to divide the Flavobacteriaceae and reorganize its genera based on Amino Acid Identity values calculated from whole genome sequences.</title>
        <authorList>
            <person name="Nicholson A.C."/>
            <person name="Gulvik C.A."/>
            <person name="Whitney A.M."/>
            <person name="Humrighouse B.W."/>
            <person name="Bell M."/>
            <person name="Holmes B."/>
            <person name="Steigerwalt A.G."/>
            <person name="Villarma A."/>
            <person name="Sheth M."/>
            <person name="Batra D."/>
            <person name="Pryor J."/>
            <person name="Bernardet J.-F."/>
            <person name="Hugo C."/>
            <person name="Kampfer P."/>
            <person name="Newman J.D."/>
            <person name="McQuiston J.R."/>
        </authorList>
    </citation>
    <scope>NUCLEOTIDE SEQUENCE [LARGE SCALE GENOMIC DNA]</scope>
    <source>
        <strain evidence="8">G0081</strain>
    </source>
</reference>
<keyword evidence="3" id="KW-0564">Palmitate</keyword>
<dbReference type="InterPro" id="IPR018660">
    <property type="entry name" value="MliC"/>
</dbReference>
<dbReference type="SUPFAM" id="SSF141488">
    <property type="entry name" value="YdhA-like"/>
    <property type="match status" value="1"/>
</dbReference>
<feature type="chain" id="PRO_5018262712" description="C-type lysozyme inhibitor domain-containing protein" evidence="5">
    <location>
        <begin position="21"/>
        <end position="136"/>
    </location>
</feature>
<dbReference type="RefSeq" id="WP_125022443.1">
    <property type="nucleotide sequence ID" value="NZ_CP034159.1"/>
</dbReference>
<evidence type="ECO:0000256" key="5">
    <source>
        <dbReference type="SAM" id="SignalP"/>
    </source>
</evidence>